<name>A0A0E3Q612_9EURY</name>
<organism evidence="2 3">
    <name type="scientific">Methanosarcina vacuolata Z-761</name>
    <dbReference type="NCBI Taxonomy" id="1434123"/>
    <lineage>
        <taxon>Archaea</taxon>
        <taxon>Methanobacteriati</taxon>
        <taxon>Methanobacteriota</taxon>
        <taxon>Stenosarchaea group</taxon>
        <taxon>Methanomicrobia</taxon>
        <taxon>Methanosarcinales</taxon>
        <taxon>Methanosarcinaceae</taxon>
        <taxon>Methanosarcina</taxon>
    </lineage>
</organism>
<evidence type="ECO:0000313" key="2">
    <source>
        <dbReference type="EMBL" id="AKB43935.1"/>
    </source>
</evidence>
<sequence length="87" mass="9990">MIEVINKACGIEVIDKACGIKVIDKACGLDIYKTFLIVIILSRSGEKQQQKCYLNYQKHKKEMETLMSVVIPFLLMPLHNLFTAFLR</sequence>
<reference evidence="2 3" key="1">
    <citation type="submission" date="2014-07" db="EMBL/GenBank/DDBJ databases">
        <title>Methanogenic archaea and the global carbon cycle.</title>
        <authorList>
            <person name="Henriksen J.R."/>
            <person name="Luke J."/>
            <person name="Reinhart S."/>
            <person name="Benedict M.N."/>
            <person name="Youngblut N.D."/>
            <person name="Metcalf M.E."/>
            <person name="Whitaker R.J."/>
            <person name="Metcalf W.W."/>
        </authorList>
    </citation>
    <scope>NUCLEOTIDE SEQUENCE [LARGE SCALE GENOMIC DNA]</scope>
    <source>
        <strain evidence="2 3">Z-761</strain>
    </source>
</reference>
<evidence type="ECO:0000256" key="1">
    <source>
        <dbReference type="SAM" id="Phobius"/>
    </source>
</evidence>
<evidence type="ECO:0000313" key="3">
    <source>
        <dbReference type="Proteomes" id="UP000033096"/>
    </source>
</evidence>
<dbReference type="AlphaFoldDB" id="A0A0E3Q612"/>
<feature type="transmembrane region" description="Helical" evidence="1">
    <location>
        <begin position="66"/>
        <end position="86"/>
    </location>
</feature>
<dbReference type="EMBL" id="CP009520">
    <property type="protein sequence ID" value="AKB43935.1"/>
    <property type="molecule type" value="Genomic_DNA"/>
</dbReference>
<dbReference type="KEGG" id="mvc:MSVAZ_1666"/>
<keyword evidence="1" id="KW-0472">Membrane</keyword>
<keyword evidence="3" id="KW-1185">Reference proteome</keyword>
<dbReference type="HOGENOM" id="CLU_2476089_0_0_2"/>
<keyword evidence="1" id="KW-1133">Transmembrane helix</keyword>
<protein>
    <submittedName>
        <fullName evidence="2">Mobile element protein</fullName>
    </submittedName>
</protein>
<dbReference type="Proteomes" id="UP000033096">
    <property type="component" value="Chromosome"/>
</dbReference>
<gene>
    <name evidence="2" type="ORF">MSVAZ_1666</name>
</gene>
<dbReference type="PATRIC" id="fig|1434123.4.peg.2011"/>
<dbReference type="RefSeq" id="WP_048120289.1">
    <property type="nucleotide sequence ID" value="NZ_CP009520.1"/>
</dbReference>
<dbReference type="GeneID" id="24810105"/>
<keyword evidence="1" id="KW-0812">Transmembrane</keyword>
<proteinExistence type="predicted"/>
<accession>A0A0E3Q612</accession>